<organism evidence="3 4">
    <name type="scientific">Porphyromonas canoris</name>
    <dbReference type="NCBI Taxonomy" id="36875"/>
    <lineage>
        <taxon>Bacteria</taxon>
        <taxon>Pseudomonadati</taxon>
        <taxon>Bacteroidota</taxon>
        <taxon>Bacteroidia</taxon>
        <taxon>Bacteroidales</taxon>
        <taxon>Porphyromonadaceae</taxon>
        <taxon>Porphyromonas</taxon>
    </lineage>
</organism>
<dbReference type="InterPro" id="IPR011642">
    <property type="entry name" value="Gate_dom"/>
</dbReference>
<name>A0ABR4XLI1_9PORP</name>
<dbReference type="Proteomes" id="UP000030101">
    <property type="component" value="Unassembled WGS sequence"/>
</dbReference>
<keyword evidence="1" id="KW-0812">Transmembrane</keyword>
<evidence type="ECO:0000256" key="1">
    <source>
        <dbReference type="SAM" id="Phobius"/>
    </source>
</evidence>
<accession>A0ABR4XLI1</accession>
<dbReference type="EMBL" id="JQZV01000008">
    <property type="protein sequence ID" value="KGN92761.1"/>
    <property type="molecule type" value="Genomic_DNA"/>
</dbReference>
<feature type="transmembrane region" description="Helical" evidence="1">
    <location>
        <begin position="292"/>
        <end position="311"/>
    </location>
</feature>
<feature type="transmembrane region" description="Helical" evidence="1">
    <location>
        <begin position="159"/>
        <end position="178"/>
    </location>
</feature>
<feature type="transmembrane region" description="Helical" evidence="1">
    <location>
        <begin position="132"/>
        <end position="153"/>
    </location>
</feature>
<gene>
    <name evidence="3" type="ORF">HQ43_04560</name>
</gene>
<keyword evidence="4" id="KW-1185">Reference proteome</keyword>
<feature type="transmembrane region" description="Helical" evidence="1">
    <location>
        <begin position="357"/>
        <end position="382"/>
    </location>
</feature>
<evidence type="ECO:0000259" key="2">
    <source>
        <dbReference type="Pfam" id="PF07670"/>
    </source>
</evidence>
<feature type="transmembrane region" description="Helical" evidence="1">
    <location>
        <begin position="52"/>
        <end position="75"/>
    </location>
</feature>
<protein>
    <submittedName>
        <fullName evidence="3">Membrane protein</fullName>
    </submittedName>
</protein>
<feature type="transmembrane region" description="Helical" evidence="1">
    <location>
        <begin position="323"/>
        <end position="345"/>
    </location>
</feature>
<dbReference type="RefSeq" id="WP_036790166.1">
    <property type="nucleotide sequence ID" value="NZ_JQZV01000008.1"/>
</dbReference>
<keyword evidence="1" id="KW-0472">Membrane</keyword>
<reference evidence="3 4" key="1">
    <citation type="submission" date="2014-08" db="EMBL/GenBank/DDBJ databases">
        <title>Porphyromonas canoris strain:OH2762 Genome sequencing.</title>
        <authorList>
            <person name="Wallis C."/>
            <person name="Deusch O."/>
            <person name="O'Flynn C."/>
            <person name="Davis I."/>
            <person name="Jospin G."/>
            <person name="Darling A.E."/>
            <person name="Coil D.A."/>
            <person name="Alexiev A."/>
            <person name="Horsfall A."/>
            <person name="Kirkwood N."/>
            <person name="Harris S."/>
            <person name="Eisen J.A."/>
        </authorList>
    </citation>
    <scope>NUCLEOTIDE SEQUENCE [LARGE SCALE GENOMIC DNA]</scope>
    <source>
        <strain evidence="4">COT-108 OH2762</strain>
    </source>
</reference>
<proteinExistence type="predicted"/>
<keyword evidence="1" id="KW-1133">Transmembrane helix</keyword>
<evidence type="ECO:0000313" key="3">
    <source>
        <dbReference type="EMBL" id="KGN92761.1"/>
    </source>
</evidence>
<comment type="caution">
    <text evidence="3">The sequence shown here is derived from an EMBL/GenBank/DDBJ whole genome shotgun (WGS) entry which is preliminary data.</text>
</comment>
<feature type="transmembrane region" description="Helical" evidence="1">
    <location>
        <begin position="12"/>
        <end position="32"/>
    </location>
</feature>
<sequence length="383" mass="41218">MNPTSKKNSQFLRHFLEAGIFLLLFFAVFGYIGSQMGLANMLNTIMNTSFRLLIDTVFYIMGITVLSGALGSLLVEFHVVDMLERVLRPLMRPVYNLPGVSALGGILTFLSDNPAIISLAKDRKFCRYFKKYQLVSLTNFGTAFGMGLVVIIFMASKGYASGALVGLFGALCGSIISTRLMQRFTLKRYPEMDSAVDLEGTEHVEAEEKKENAFLRMLNAILDGGKTGVDLGIAIIPGVLIISTAVMMLTNGPGADGAFNGDAFEGVGLLPALADKVDFLFKWLFGFEDSRLIAFPITTLGAVGAALGLVPNFAEQGILDGNAVAVFTAMGMCWSGFLSTHTAMLDSLGYRKLISQAIGAHAIGGLIAGVIAHWLFVLVSMIF</sequence>
<feature type="domain" description="Nucleoside transporter/FeoB GTPase Gate" evidence="2">
    <location>
        <begin position="58"/>
        <end position="155"/>
    </location>
</feature>
<feature type="transmembrane region" description="Helical" evidence="1">
    <location>
        <begin position="95"/>
        <end position="120"/>
    </location>
</feature>
<dbReference type="Pfam" id="PF07670">
    <property type="entry name" value="Gate"/>
    <property type="match status" value="1"/>
</dbReference>
<evidence type="ECO:0000313" key="4">
    <source>
        <dbReference type="Proteomes" id="UP000030101"/>
    </source>
</evidence>